<proteinExistence type="predicted"/>
<evidence type="ECO:0000313" key="2">
    <source>
        <dbReference type="Proteomes" id="UP000190813"/>
    </source>
</evidence>
<sequence>MKKISILIFFILFSVFYTQENGLLKKNLIGIQYNILGLGVYNESLISEKLVLRSDISMNLVSIWSGLIYPETGYVILPSVSVAPRYYYNIARRKGKNLNIRNNAANFLDVSLMYNPGWLSISNYDVKVNDAIFLIPHWGIRRNFARNFNYEFYVGLGIGKSLVKGSDIAAIPSLGFKIGYDF</sequence>
<organism evidence="1 2">
    <name type="scientific">Elizabethkingia occulta</name>
    <dbReference type="NCBI Taxonomy" id="1867263"/>
    <lineage>
        <taxon>Bacteria</taxon>
        <taxon>Pseudomonadati</taxon>
        <taxon>Bacteroidota</taxon>
        <taxon>Flavobacteriia</taxon>
        <taxon>Flavobacteriales</taxon>
        <taxon>Weeksellaceae</taxon>
        <taxon>Elizabethkingia</taxon>
    </lineage>
</organism>
<dbReference type="EMBL" id="MAHX01000002">
    <property type="protein sequence ID" value="OPC69628.1"/>
    <property type="molecule type" value="Genomic_DNA"/>
</dbReference>
<dbReference type="RefSeq" id="WP_078770339.1">
    <property type="nucleotide sequence ID" value="NZ_CBCSBR010000008.1"/>
</dbReference>
<protein>
    <recommendedName>
        <fullName evidence="3">DUF3575 domain-containing protein</fullName>
    </recommendedName>
</protein>
<gene>
    <name evidence="1" type="ORF">BAZ10_17265</name>
</gene>
<keyword evidence="2" id="KW-1185">Reference proteome</keyword>
<name>A0A1T3MYE7_9FLAO</name>
<reference evidence="1 2" key="1">
    <citation type="submission" date="2016-06" db="EMBL/GenBank/DDBJ databases">
        <title>Revisiting the taxonomy of the Elizabethkingia Genus based on Whole-Genome Sequencing, Optical Mapping, and MALDI-TOF.</title>
        <authorList>
            <person name="Nicholson A.C."/>
        </authorList>
    </citation>
    <scope>NUCLEOTIDE SEQUENCE [LARGE SCALE GENOMIC DNA]</scope>
    <source>
        <strain evidence="1 2">G4070</strain>
    </source>
</reference>
<evidence type="ECO:0008006" key="3">
    <source>
        <dbReference type="Google" id="ProtNLM"/>
    </source>
</evidence>
<dbReference type="AlphaFoldDB" id="A0A1T3MYE7"/>
<comment type="caution">
    <text evidence="1">The sequence shown here is derived from an EMBL/GenBank/DDBJ whole genome shotgun (WGS) entry which is preliminary data.</text>
</comment>
<evidence type="ECO:0000313" key="1">
    <source>
        <dbReference type="EMBL" id="OPC69628.1"/>
    </source>
</evidence>
<dbReference type="Proteomes" id="UP000190813">
    <property type="component" value="Unassembled WGS sequence"/>
</dbReference>
<accession>A0A1T3MYE7</accession>